<protein>
    <recommendedName>
        <fullName evidence="4">Glycerophosphoryl diester phosphodiesterase membrane domain-containing protein</fullName>
    </recommendedName>
</protein>
<accession>F2UU11</accession>
<dbReference type="AlphaFoldDB" id="F2UU11"/>
<dbReference type="HOGENOM" id="CLU_1109479_0_0_2"/>
<organism evidence="2 3">
    <name type="scientific">Candidatus Parvarchaeum acidophilus ARMAN-5_'5-way FS'</name>
    <dbReference type="NCBI Taxonomy" id="994838"/>
    <lineage>
        <taxon>Archaea</taxon>
        <taxon>Candidatus Parvarchaeota</taxon>
        <taxon>Candidatus Parvarchaeum</taxon>
    </lineage>
</organism>
<evidence type="ECO:0008006" key="4">
    <source>
        <dbReference type="Google" id="ProtNLM"/>
    </source>
</evidence>
<feature type="transmembrane region" description="Helical" evidence="1">
    <location>
        <begin position="139"/>
        <end position="156"/>
    </location>
</feature>
<keyword evidence="1" id="KW-1133">Transmembrane helix</keyword>
<feature type="transmembrane region" description="Helical" evidence="1">
    <location>
        <begin position="177"/>
        <end position="195"/>
    </location>
</feature>
<proteinExistence type="predicted"/>
<dbReference type="Proteomes" id="UP000243774">
    <property type="component" value="Unassembled WGS sequence"/>
</dbReference>
<keyword evidence="1" id="KW-0472">Membrane</keyword>
<feature type="transmembrane region" description="Helical" evidence="1">
    <location>
        <begin position="201"/>
        <end position="219"/>
    </location>
</feature>
<evidence type="ECO:0000256" key="1">
    <source>
        <dbReference type="SAM" id="Phobius"/>
    </source>
</evidence>
<keyword evidence="1" id="KW-0812">Transmembrane</keyword>
<name>F2UU11_PARA5</name>
<sequence>MENRFRHIFSPIIYGLKSISEESSFLVFLVIFLVIFVLGFFFIIKTLGLGAFIGESVYSPSALTVILGELSFIISLLVVIFSLCTLFYYKLYFIVSKDIKFSDLIYQSIKKFPKFIIATFVQIIISVIGLIIFIVPGVYYGSSVMFFGFFSIYGNSNIKSTFVKSRIFSKKIRVKSIILFIFYLVLLILFLYILHFIDISLLYKGLLAAILMSYWVVSYSNSIFNLADKEYSSHENQGYSGKLASFYRQN</sequence>
<dbReference type="EMBL" id="GL876962">
    <property type="protein sequence ID" value="EGD71962.1"/>
    <property type="molecule type" value="Genomic_DNA"/>
</dbReference>
<feature type="transmembrane region" description="Helical" evidence="1">
    <location>
        <begin position="73"/>
        <end position="95"/>
    </location>
</feature>
<feature type="transmembrane region" description="Helical" evidence="1">
    <location>
        <begin position="115"/>
        <end position="133"/>
    </location>
</feature>
<evidence type="ECO:0000313" key="3">
    <source>
        <dbReference type="Proteomes" id="UP000243774"/>
    </source>
</evidence>
<evidence type="ECO:0000313" key="2">
    <source>
        <dbReference type="EMBL" id="EGD71962.1"/>
    </source>
</evidence>
<feature type="transmembrane region" description="Helical" evidence="1">
    <location>
        <begin position="25"/>
        <end position="53"/>
    </location>
</feature>
<reference evidence="2 3" key="1">
    <citation type="submission" date="2011-03" db="EMBL/GenBank/DDBJ databases">
        <title>A unique three-unit tRNA splicing endonuclease found in ultrasmall Archaea possesses broad substrate specificity.</title>
        <authorList>
            <person name="Fujishima K."/>
            <person name="Sugahara J."/>
            <person name="Miller C.S."/>
            <person name="Baker B.J."/>
            <person name="Di Giulio M."/>
            <person name="Tomita M."/>
            <person name="Banfield J.F."/>
            <person name="Kanai A."/>
        </authorList>
    </citation>
    <scope>NUCLEOTIDE SEQUENCE [LARGE SCALE GENOMIC DNA]</scope>
</reference>
<gene>
    <name evidence="2" type="ORF">CSMARM5_0109</name>
</gene>